<sequence>MLEVDHSRKSLSIHCRASRQPAEIHLQTSECAGDAYSMFLNSKRSEEFCLSEQIIQGSIYNNLFSWIRWTKVLRLNETEVMLNYVSITFGMSNMLQFIYGVAIGVEIKNGMSCSRGQYSNIIEVWELIKYLISNSTSGAYHILKSEVVTPPLHTFDEIGASYGWCKTDLQTVGGENCDDVTRFESLIGNGTSDAQQRLFINIVPAQEGNVIVYLNHTTEGLNDFVTHHFCVKSQLGLQTIFYLLKQSPLFLYHSWKKPNNIEFYTQHLCIMENLVKCPVCLGFLNDCEDTNSAMWVFYEIYHSS</sequence>
<gene>
    <name evidence="1" type="ORF">LIER_03347</name>
</gene>
<evidence type="ECO:0000313" key="1">
    <source>
        <dbReference type="EMBL" id="GAA0142445.1"/>
    </source>
</evidence>
<dbReference type="EMBL" id="BAABME010000398">
    <property type="protein sequence ID" value="GAA0142445.1"/>
    <property type="molecule type" value="Genomic_DNA"/>
</dbReference>
<dbReference type="Proteomes" id="UP001454036">
    <property type="component" value="Unassembled WGS sequence"/>
</dbReference>
<accession>A0AAV3NWQ0</accession>
<proteinExistence type="predicted"/>
<organism evidence="1 2">
    <name type="scientific">Lithospermum erythrorhizon</name>
    <name type="common">Purple gromwell</name>
    <name type="synonym">Lithospermum officinale var. erythrorhizon</name>
    <dbReference type="NCBI Taxonomy" id="34254"/>
    <lineage>
        <taxon>Eukaryota</taxon>
        <taxon>Viridiplantae</taxon>
        <taxon>Streptophyta</taxon>
        <taxon>Embryophyta</taxon>
        <taxon>Tracheophyta</taxon>
        <taxon>Spermatophyta</taxon>
        <taxon>Magnoliopsida</taxon>
        <taxon>eudicotyledons</taxon>
        <taxon>Gunneridae</taxon>
        <taxon>Pentapetalae</taxon>
        <taxon>asterids</taxon>
        <taxon>lamiids</taxon>
        <taxon>Boraginales</taxon>
        <taxon>Boraginaceae</taxon>
        <taxon>Boraginoideae</taxon>
        <taxon>Lithospermeae</taxon>
        <taxon>Lithospermum</taxon>
    </lineage>
</organism>
<protein>
    <submittedName>
        <fullName evidence="1">Uncharacterized protein</fullName>
    </submittedName>
</protein>
<keyword evidence="2" id="KW-1185">Reference proteome</keyword>
<dbReference type="Gene3D" id="3.30.230.80">
    <property type="match status" value="1"/>
</dbReference>
<name>A0AAV3NWQ0_LITER</name>
<dbReference type="AlphaFoldDB" id="A0AAV3NWQ0"/>
<comment type="caution">
    <text evidence="1">The sequence shown here is derived from an EMBL/GenBank/DDBJ whole genome shotgun (WGS) entry which is preliminary data.</text>
</comment>
<evidence type="ECO:0000313" key="2">
    <source>
        <dbReference type="Proteomes" id="UP001454036"/>
    </source>
</evidence>
<reference evidence="1 2" key="1">
    <citation type="submission" date="2024-01" db="EMBL/GenBank/DDBJ databases">
        <title>The complete chloroplast genome sequence of Lithospermum erythrorhizon: insights into the phylogenetic relationship among Boraginaceae species and the maternal lineages of purple gromwells.</title>
        <authorList>
            <person name="Okada T."/>
            <person name="Watanabe K."/>
        </authorList>
    </citation>
    <scope>NUCLEOTIDE SEQUENCE [LARGE SCALE GENOMIC DNA]</scope>
</reference>